<dbReference type="Pfam" id="PF14214">
    <property type="entry name" value="Helitron_like_N"/>
    <property type="match status" value="1"/>
</dbReference>
<comment type="caution">
    <text evidence="2">The sequence shown here is derived from an EMBL/GenBank/DDBJ whole genome shotgun (WGS) entry which is preliminary data.</text>
</comment>
<evidence type="ECO:0000313" key="2">
    <source>
        <dbReference type="EMBL" id="KAF9590827.1"/>
    </source>
</evidence>
<reference evidence="2 3" key="1">
    <citation type="submission" date="2020-10" db="EMBL/GenBank/DDBJ databases">
        <title>The Coptis chinensis genome and diversification of protoberbering-type alkaloids.</title>
        <authorList>
            <person name="Wang B."/>
            <person name="Shu S."/>
            <person name="Song C."/>
            <person name="Liu Y."/>
        </authorList>
    </citation>
    <scope>NUCLEOTIDE SEQUENCE [LARGE SCALE GENOMIC DNA]</scope>
    <source>
        <strain evidence="2">HL-2020</strain>
        <tissue evidence="2">Leaf</tissue>
    </source>
</reference>
<dbReference type="AlphaFoldDB" id="A0A835LFR5"/>
<organism evidence="2 3">
    <name type="scientific">Coptis chinensis</name>
    <dbReference type="NCBI Taxonomy" id="261450"/>
    <lineage>
        <taxon>Eukaryota</taxon>
        <taxon>Viridiplantae</taxon>
        <taxon>Streptophyta</taxon>
        <taxon>Embryophyta</taxon>
        <taxon>Tracheophyta</taxon>
        <taxon>Spermatophyta</taxon>
        <taxon>Magnoliopsida</taxon>
        <taxon>Ranunculales</taxon>
        <taxon>Ranunculaceae</taxon>
        <taxon>Coptidoideae</taxon>
        <taxon>Coptis</taxon>
    </lineage>
</organism>
<dbReference type="OrthoDB" id="1933868at2759"/>
<keyword evidence="3" id="KW-1185">Reference proteome</keyword>
<protein>
    <recommendedName>
        <fullName evidence="1">Helitron helicase-like domain-containing protein</fullName>
    </recommendedName>
</protein>
<evidence type="ECO:0000259" key="1">
    <source>
        <dbReference type="Pfam" id="PF14214"/>
    </source>
</evidence>
<sequence>MDTKTRNMVTMREYNAFRLQKRIKEGPTLWIGGRLCLSFIIDDYTSMEDQRLHWYRMNQATIKSELYSNLMDAVTTGNTTATSIGKRLILPSSFTGGPRYMVQTYQDAITICRWARPPDLFIIVTCNLNWDEIKSFLELNPGLNPHDVPDVGCRAFNLKLECIMKKLLKGEHFGRVIAGM</sequence>
<proteinExistence type="predicted"/>
<dbReference type="PANTHER" id="PTHR45786">
    <property type="entry name" value="DNA BINDING PROTEIN-LIKE"/>
    <property type="match status" value="1"/>
</dbReference>
<dbReference type="Proteomes" id="UP000631114">
    <property type="component" value="Unassembled WGS sequence"/>
</dbReference>
<feature type="domain" description="Helitron helicase-like" evidence="1">
    <location>
        <begin position="14"/>
        <end position="178"/>
    </location>
</feature>
<dbReference type="EMBL" id="JADFTS010000009">
    <property type="protein sequence ID" value="KAF9590827.1"/>
    <property type="molecule type" value="Genomic_DNA"/>
</dbReference>
<dbReference type="InterPro" id="IPR025476">
    <property type="entry name" value="Helitron_helicase-like"/>
</dbReference>
<dbReference type="PANTHER" id="PTHR45786:SF74">
    <property type="entry name" value="ATP-DEPENDENT DNA HELICASE"/>
    <property type="match status" value="1"/>
</dbReference>
<name>A0A835LFR5_9MAGN</name>
<gene>
    <name evidence="2" type="ORF">IFM89_038699</name>
</gene>
<accession>A0A835LFR5</accession>
<evidence type="ECO:0000313" key="3">
    <source>
        <dbReference type="Proteomes" id="UP000631114"/>
    </source>
</evidence>